<reference evidence="2 3" key="1">
    <citation type="submission" date="2020-03" db="EMBL/GenBank/DDBJ databases">
        <title>Roseomonas selenitidurans sp. nov. isolated from soil.</title>
        <authorList>
            <person name="Liu H."/>
        </authorList>
    </citation>
    <scope>NUCLEOTIDE SEQUENCE [LARGE SCALE GENOMIC DNA]</scope>
    <source>
        <strain evidence="2 3">JCM 15073</strain>
    </source>
</reference>
<dbReference type="Proteomes" id="UP000765160">
    <property type="component" value="Unassembled WGS sequence"/>
</dbReference>
<dbReference type="InterPro" id="IPR050834">
    <property type="entry name" value="Glycosyltransf_2"/>
</dbReference>
<dbReference type="PANTHER" id="PTHR43685">
    <property type="entry name" value="GLYCOSYLTRANSFERASE"/>
    <property type="match status" value="1"/>
</dbReference>
<accession>A0ABX1F7U1</accession>
<protein>
    <submittedName>
        <fullName evidence="2">Glycosyltransferase</fullName>
    </submittedName>
</protein>
<comment type="caution">
    <text evidence="2">The sequence shown here is derived from an EMBL/GenBank/DDBJ whole genome shotgun (WGS) entry which is preliminary data.</text>
</comment>
<dbReference type="InterPro" id="IPR029044">
    <property type="entry name" value="Nucleotide-diphossugar_trans"/>
</dbReference>
<dbReference type="InterPro" id="IPR001173">
    <property type="entry name" value="Glyco_trans_2-like"/>
</dbReference>
<dbReference type="CDD" id="cd00761">
    <property type="entry name" value="Glyco_tranf_GTA_type"/>
    <property type="match status" value="1"/>
</dbReference>
<gene>
    <name evidence="2" type="ORF">HB662_27060</name>
</gene>
<evidence type="ECO:0000259" key="1">
    <source>
        <dbReference type="Pfam" id="PF00535"/>
    </source>
</evidence>
<dbReference type="PANTHER" id="PTHR43685:SF2">
    <property type="entry name" value="GLYCOSYLTRANSFERASE 2-LIKE DOMAIN-CONTAINING PROTEIN"/>
    <property type="match status" value="1"/>
</dbReference>
<dbReference type="RefSeq" id="WP_168054857.1">
    <property type="nucleotide sequence ID" value="NZ_JAATJR010000009.1"/>
</dbReference>
<sequence length="301" mass="32664">MTIRFSLVLATRGRTTEVVEFLDSVLAQHADDVEVIVVDQNEDGRLAPLLAPYVERLRVTHLRSSVARANHARNLGLRQARGALVSFPDDDCLYPPGLLGRVDAAFAADPSLAILTGPAENPAGGLGSGRWRQEAGAITAANAWTSVIEFNLWLHRDLALRLGGYDETMGPGTKLGSAEGNDLVLRAVTVGHKAIYDPNLRIIHPDKRLSEVAVARAWLYGAGLGFALRRHSVPASVWAPFAIRPLGGMALSLARLRPRDAAYYGMTFLGRLRGYIRRDATAGRIRPAIQGRKVDRPGDPD</sequence>
<dbReference type="Gene3D" id="3.90.550.10">
    <property type="entry name" value="Spore Coat Polysaccharide Biosynthesis Protein SpsA, Chain A"/>
    <property type="match status" value="1"/>
</dbReference>
<evidence type="ECO:0000313" key="3">
    <source>
        <dbReference type="Proteomes" id="UP000765160"/>
    </source>
</evidence>
<dbReference type="SUPFAM" id="SSF53448">
    <property type="entry name" value="Nucleotide-diphospho-sugar transferases"/>
    <property type="match status" value="1"/>
</dbReference>
<proteinExistence type="predicted"/>
<dbReference type="Pfam" id="PF00535">
    <property type="entry name" value="Glycos_transf_2"/>
    <property type="match status" value="1"/>
</dbReference>
<feature type="domain" description="Glycosyltransferase 2-like" evidence="1">
    <location>
        <begin position="6"/>
        <end position="124"/>
    </location>
</feature>
<organism evidence="2 3">
    <name type="scientific">Falsiroseomonas frigidaquae</name>
    <dbReference type="NCBI Taxonomy" id="487318"/>
    <lineage>
        <taxon>Bacteria</taxon>
        <taxon>Pseudomonadati</taxon>
        <taxon>Pseudomonadota</taxon>
        <taxon>Alphaproteobacteria</taxon>
        <taxon>Acetobacterales</taxon>
        <taxon>Roseomonadaceae</taxon>
        <taxon>Falsiroseomonas</taxon>
    </lineage>
</organism>
<evidence type="ECO:0000313" key="2">
    <source>
        <dbReference type="EMBL" id="NKE48461.1"/>
    </source>
</evidence>
<name>A0ABX1F7U1_9PROT</name>
<keyword evidence="3" id="KW-1185">Reference proteome</keyword>
<dbReference type="EMBL" id="JAAVTX010000009">
    <property type="protein sequence ID" value="NKE48461.1"/>
    <property type="molecule type" value="Genomic_DNA"/>
</dbReference>